<feature type="transmembrane region" description="Helical" evidence="6">
    <location>
        <begin position="40"/>
        <end position="59"/>
    </location>
</feature>
<evidence type="ECO:0000256" key="6">
    <source>
        <dbReference type="SAM" id="Phobius"/>
    </source>
</evidence>
<reference evidence="8 9" key="1">
    <citation type="submission" date="2016-11" db="EMBL/GenBank/DDBJ databases">
        <authorList>
            <person name="Jaros S."/>
            <person name="Januszkiewicz K."/>
            <person name="Wedrychowicz H."/>
        </authorList>
    </citation>
    <scope>NUCLEOTIDE SEQUENCE [LARGE SCALE GENOMIC DNA]</scope>
    <source>
        <strain evidence="8 9">DSM 19436</strain>
    </source>
</reference>
<comment type="subcellular location">
    <subcellularLocation>
        <location evidence="1">Cell membrane</location>
        <topology evidence="1">Multi-pass membrane protein</topology>
    </subcellularLocation>
</comment>
<feature type="transmembrane region" description="Helical" evidence="6">
    <location>
        <begin position="290"/>
        <end position="310"/>
    </location>
</feature>
<dbReference type="CDD" id="cd17324">
    <property type="entry name" value="MFS_NepI_like"/>
    <property type="match status" value="1"/>
</dbReference>
<evidence type="ECO:0000256" key="3">
    <source>
        <dbReference type="ARBA" id="ARBA00022692"/>
    </source>
</evidence>
<gene>
    <name evidence="8" type="ORF">SAMN02745157_1781</name>
</gene>
<keyword evidence="2" id="KW-1003">Cell membrane</keyword>
<feature type="transmembrane region" description="Helical" evidence="6">
    <location>
        <begin position="267"/>
        <end position="284"/>
    </location>
</feature>
<dbReference type="RefSeq" id="WP_073052291.1">
    <property type="nucleotide sequence ID" value="NZ_FQUP01000001.1"/>
</dbReference>
<organism evidence="8 9">
    <name type="scientific">Kaistia soli DSM 19436</name>
    <dbReference type="NCBI Taxonomy" id="1122133"/>
    <lineage>
        <taxon>Bacteria</taxon>
        <taxon>Pseudomonadati</taxon>
        <taxon>Pseudomonadota</taxon>
        <taxon>Alphaproteobacteria</taxon>
        <taxon>Hyphomicrobiales</taxon>
        <taxon>Kaistiaceae</taxon>
        <taxon>Kaistia</taxon>
    </lineage>
</organism>
<evidence type="ECO:0000256" key="1">
    <source>
        <dbReference type="ARBA" id="ARBA00004651"/>
    </source>
</evidence>
<dbReference type="EMBL" id="FQUP01000001">
    <property type="protein sequence ID" value="SHF15871.1"/>
    <property type="molecule type" value="Genomic_DNA"/>
</dbReference>
<evidence type="ECO:0000256" key="2">
    <source>
        <dbReference type="ARBA" id="ARBA00022475"/>
    </source>
</evidence>
<keyword evidence="3 6" id="KW-0812">Transmembrane</keyword>
<dbReference type="GO" id="GO:0005886">
    <property type="term" value="C:plasma membrane"/>
    <property type="evidence" value="ECO:0007669"/>
    <property type="project" value="UniProtKB-SubCell"/>
</dbReference>
<feature type="transmembrane region" description="Helical" evidence="6">
    <location>
        <begin position="236"/>
        <end position="255"/>
    </location>
</feature>
<evidence type="ECO:0000256" key="5">
    <source>
        <dbReference type="ARBA" id="ARBA00023136"/>
    </source>
</evidence>
<dbReference type="PANTHER" id="PTHR43124">
    <property type="entry name" value="PURINE EFFLUX PUMP PBUE"/>
    <property type="match status" value="1"/>
</dbReference>
<dbReference type="InterPro" id="IPR011701">
    <property type="entry name" value="MFS"/>
</dbReference>
<dbReference type="Gene3D" id="1.20.1250.20">
    <property type="entry name" value="MFS general substrate transporter like domains"/>
    <property type="match status" value="2"/>
</dbReference>
<feature type="domain" description="Major facilitator superfamily (MFS) profile" evidence="7">
    <location>
        <begin position="4"/>
        <end position="382"/>
    </location>
</feature>
<feature type="transmembrane region" description="Helical" evidence="6">
    <location>
        <begin position="331"/>
        <end position="351"/>
    </location>
</feature>
<sequence>MPLALFALAVASFGIGTTEFVIMGLLPELARDLSVTIPQAGLLITSYALGVVVGGPIIAIATTRLPRKTTLIGLTSLFVVGNLLCAIAPNYALLMAARVITAFGHGAFFGIGSIVAASLVPRHQRARAMAMLFAGVTLANILGVPAGTALGQAFGWRSTFWVVVMIGLVSVAAIAAFVPKTGEGEAPASLASEFRVFRNSQVWLAMAISVVTSASLFAVFTYIAPILQTVTGISPGATTLVLLLFGAGITIGNLVGGRLADWRLMETIIGALALLAIVMLQFTLASHHAAAATATVFVWGVVFFALIAPLQMRVVECASAAPNLASTLNQGAFNLGNALGAWIGGTALTFGLDYDRLPILGALLATLALGIALQSWRMGRRRLAAVAAE</sequence>
<dbReference type="AlphaFoldDB" id="A0A1M4ZCY1"/>
<dbReference type="InterPro" id="IPR050189">
    <property type="entry name" value="MFS_Efflux_Transporters"/>
</dbReference>
<dbReference type="Pfam" id="PF07690">
    <property type="entry name" value="MFS_1"/>
    <property type="match status" value="1"/>
</dbReference>
<feature type="transmembrane region" description="Helical" evidence="6">
    <location>
        <begin position="160"/>
        <end position="181"/>
    </location>
</feature>
<evidence type="ECO:0000313" key="8">
    <source>
        <dbReference type="EMBL" id="SHF15871.1"/>
    </source>
</evidence>
<feature type="transmembrane region" description="Helical" evidence="6">
    <location>
        <begin position="132"/>
        <end position="154"/>
    </location>
</feature>
<evidence type="ECO:0000256" key="4">
    <source>
        <dbReference type="ARBA" id="ARBA00022989"/>
    </source>
</evidence>
<keyword evidence="9" id="KW-1185">Reference proteome</keyword>
<dbReference type="Proteomes" id="UP000184485">
    <property type="component" value="Unassembled WGS sequence"/>
</dbReference>
<keyword evidence="4 6" id="KW-1133">Transmembrane helix</keyword>
<accession>A0A1M4ZCY1</accession>
<evidence type="ECO:0000313" key="9">
    <source>
        <dbReference type="Proteomes" id="UP000184485"/>
    </source>
</evidence>
<dbReference type="PROSITE" id="PS50850">
    <property type="entry name" value="MFS"/>
    <property type="match status" value="1"/>
</dbReference>
<dbReference type="SUPFAM" id="SSF103473">
    <property type="entry name" value="MFS general substrate transporter"/>
    <property type="match status" value="1"/>
</dbReference>
<evidence type="ECO:0000259" key="7">
    <source>
        <dbReference type="PROSITE" id="PS50850"/>
    </source>
</evidence>
<proteinExistence type="predicted"/>
<dbReference type="OrthoDB" id="9788453at2"/>
<dbReference type="InterPro" id="IPR020846">
    <property type="entry name" value="MFS_dom"/>
</dbReference>
<feature type="transmembrane region" description="Helical" evidence="6">
    <location>
        <begin position="71"/>
        <end position="93"/>
    </location>
</feature>
<keyword evidence="5 6" id="KW-0472">Membrane</keyword>
<protein>
    <submittedName>
        <fullName evidence="8">MFS transporter, DHA1 family, arabinose polymer transporter</fullName>
    </submittedName>
</protein>
<dbReference type="GO" id="GO:0022857">
    <property type="term" value="F:transmembrane transporter activity"/>
    <property type="evidence" value="ECO:0007669"/>
    <property type="project" value="InterPro"/>
</dbReference>
<feature type="transmembrane region" description="Helical" evidence="6">
    <location>
        <begin position="357"/>
        <end position="373"/>
    </location>
</feature>
<dbReference type="PANTHER" id="PTHR43124:SF8">
    <property type="entry name" value="INNER MEMBRANE TRANSPORT PROTEIN YDHP"/>
    <property type="match status" value="1"/>
</dbReference>
<dbReference type="STRING" id="1122133.SAMN02745157_1781"/>
<name>A0A1M4ZCY1_9HYPH</name>
<feature type="transmembrane region" description="Helical" evidence="6">
    <location>
        <begin position="202"/>
        <end position="224"/>
    </location>
</feature>
<dbReference type="InterPro" id="IPR036259">
    <property type="entry name" value="MFS_trans_sf"/>
</dbReference>
<feature type="transmembrane region" description="Helical" evidence="6">
    <location>
        <begin position="99"/>
        <end position="120"/>
    </location>
</feature>